<dbReference type="PROSITE" id="PS00600">
    <property type="entry name" value="AA_TRANSFER_CLASS_3"/>
    <property type="match status" value="1"/>
</dbReference>
<evidence type="ECO:0000256" key="1">
    <source>
        <dbReference type="ARBA" id="ARBA00001933"/>
    </source>
</evidence>
<dbReference type="AlphaFoldDB" id="A0A0S4QUF3"/>
<keyword evidence="5" id="KW-1185">Reference proteome</keyword>
<dbReference type="EMBL" id="FAOZ01000022">
    <property type="protein sequence ID" value="CUU58841.1"/>
    <property type="molecule type" value="Genomic_DNA"/>
</dbReference>
<dbReference type="Proteomes" id="UP000198802">
    <property type="component" value="Unassembled WGS sequence"/>
</dbReference>
<sequence length="467" mass="50347">MVPDATTLASRPDVSAETIAGLMAREERALESRTQGSRALHARAARTMTGGVPSSYQAREPWPIYLTRGSGSRVWDVDGNEYSDFHNGYGSMVQGHAHPAIVRAVSERIPLGSHFAMPTEDSVVVSEELARRFGLPQWRFVNSGSEATMDAIRIARGATGRDPIVKIFGSYHGHHDYVMVSIGAPYDDIGPPDRMNSLSYGAGIPQAVVDLTVAVPFNDAAAMERRIEALEAEGRKPACVIMEAAMMNLGVVLPEPGYLQAVREITRRHGIVLIFDEVKTGLCVAAGGAVERFGVLPDMVTLAKALGGGLPTGAIGATEELMAVVASDKVKQVGTYNGNPLAMAAARANLLEVLTPEAYTHLDRLNDRLMAGCRDILARHGLAGYPVGISSKGCVHFTDAPIRDYTSFMAHQNAALPELAWLYNANRAVLMAPGREEEWTLSVQHTDADVDRYLDSLDVMAGDLARR</sequence>
<name>A0A0S4QUF3_9ACTN</name>
<reference evidence="5" key="1">
    <citation type="submission" date="2015-11" db="EMBL/GenBank/DDBJ databases">
        <authorList>
            <person name="Varghese N."/>
        </authorList>
    </citation>
    <scope>NUCLEOTIDE SEQUENCE [LARGE SCALE GENOMIC DNA]</scope>
    <source>
        <strain evidence="5">DSM 45899</strain>
    </source>
</reference>
<accession>A0A0S4QUF3</accession>
<evidence type="ECO:0000313" key="5">
    <source>
        <dbReference type="Proteomes" id="UP000198802"/>
    </source>
</evidence>
<evidence type="ECO:0000256" key="2">
    <source>
        <dbReference type="ARBA" id="ARBA00022898"/>
    </source>
</evidence>
<dbReference type="PANTHER" id="PTHR43713">
    <property type="entry name" value="GLUTAMATE-1-SEMIALDEHYDE 2,1-AMINOMUTASE"/>
    <property type="match status" value="1"/>
</dbReference>
<dbReference type="Gene3D" id="3.90.1150.10">
    <property type="entry name" value="Aspartate Aminotransferase, domain 1"/>
    <property type="match status" value="1"/>
</dbReference>
<dbReference type="Pfam" id="PF00202">
    <property type="entry name" value="Aminotran_3"/>
    <property type="match status" value="1"/>
</dbReference>
<dbReference type="Gene3D" id="3.40.640.10">
    <property type="entry name" value="Type I PLP-dependent aspartate aminotransferase-like (Major domain)"/>
    <property type="match status" value="1"/>
</dbReference>
<dbReference type="RefSeq" id="WP_091282599.1">
    <property type="nucleotide sequence ID" value="NZ_FAOZ01000022.1"/>
</dbReference>
<dbReference type="GO" id="GO:0030170">
    <property type="term" value="F:pyridoxal phosphate binding"/>
    <property type="evidence" value="ECO:0007669"/>
    <property type="project" value="InterPro"/>
</dbReference>
<dbReference type="CDD" id="cd00610">
    <property type="entry name" value="OAT_like"/>
    <property type="match status" value="1"/>
</dbReference>
<gene>
    <name evidence="4" type="ORF">Ga0074812_12284</name>
</gene>
<organism evidence="4 5">
    <name type="scientific">Parafrankia irregularis</name>
    <dbReference type="NCBI Taxonomy" id="795642"/>
    <lineage>
        <taxon>Bacteria</taxon>
        <taxon>Bacillati</taxon>
        <taxon>Actinomycetota</taxon>
        <taxon>Actinomycetes</taxon>
        <taxon>Frankiales</taxon>
        <taxon>Frankiaceae</taxon>
        <taxon>Parafrankia</taxon>
    </lineage>
</organism>
<dbReference type="SUPFAM" id="SSF53383">
    <property type="entry name" value="PLP-dependent transferases"/>
    <property type="match status" value="1"/>
</dbReference>
<dbReference type="InterPro" id="IPR015422">
    <property type="entry name" value="PyrdxlP-dep_Trfase_small"/>
</dbReference>
<dbReference type="InterPro" id="IPR049704">
    <property type="entry name" value="Aminotrans_3_PPA_site"/>
</dbReference>
<evidence type="ECO:0000256" key="3">
    <source>
        <dbReference type="RuleBase" id="RU003560"/>
    </source>
</evidence>
<evidence type="ECO:0000313" key="4">
    <source>
        <dbReference type="EMBL" id="CUU58841.1"/>
    </source>
</evidence>
<dbReference type="InterPro" id="IPR015424">
    <property type="entry name" value="PyrdxlP-dep_Trfase"/>
</dbReference>
<proteinExistence type="inferred from homology"/>
<dbReference type="PANTHER" id="PTHR43713:SF3">
    <property type="entry name" value="GLUTAMATE-1-SEMIALDEHYDE 2,1-AMINOMUTASE 1, CHLOROPLASTIC-RELATED"/>
    <property type="match status" value="1"/>
</dbReference>
<dbReference type="InterPro" id="IPR015421">
    <property type="entry name" value="PyrdxlP-dep_Trfase_major"/>
</dbReference>
<comment type="cofactor">
    <cofactor evidence="1">
        <name>pyridoxal 5'-phosphate</name>
        <dbReference type="ChEBI" id="CHEBI:597326"/>
    </cofactor>
</comment>
<keyword evidence="2 3" id="KW-0663">Pyridoxal phosphate</keyword>
<protein>
    <submittedName>
        <fullName evidence="4">Glutamate-1-semialdehyde 2,1-aminomutase</fullName>
    </submittedName>
</protein>
<comment type="similarity">
    <text evidence="3">Belongs to the class-III pyridoxal-phosphate-dependent aminotransferase family.</text>
</comment>
<dbReference type="GO" id="GO:0008483">
    <property type="term" value="F:transaminase activity"/>
    <property type="evidence" value="ECO:0007669"/>
    <property type="project" value="InterPro"/>
</dbReference>
<dbReference type="InterPro" id="IPR005814">
    <property type="entry name" value="Aminotrans_3"/>
</dbReference>